<dbReference type="NCBIfam" id="TIGR01733">
    <property type="entry name" value="AA-adenyl-dom"/>
    <property type="match status" value="1"/>
</dbReference>
<dbReference type="GO" id="GO:0043041">
    <property type="term" value="P:amino acid activation for nonribosomal peptide biosynthetic process"/>
    <property type="evidence" value="ECO:0007669"/>
    <property type="project" value="TreeGrafter"/>
</dbReference>
<dbReference type="GO" id="GO:0031177">
    <property type="term" value="F:phosphopantetheine binding"/>
    <property type="evidence" value="ECO:0007669"/>
    <property type="project" value="TreeGrafter"/>
</dbReference>
<dbReference type="PROSITE" id="PS00455">
    <property type="entry name" value="AMP_BINDING"/>
    <property type="match status" value="1"/>
</dbReference>
<dbReference type="Pfam" id="PF00668">
    <property type="entry name" value="Condensation"/>
    <property type="match status" value="1"/>
</dbReference>
<dbReference type="CDD" id="cd19531">
    <property type="entry name" value="LCL_NRPS-like"/>
    <property type="match status" value="1"/>
</dbReference>
<sequence>MNHEELTIFPLAGRKRLLELAKLAKLTRNQLSTQEKITPRISNKPASLSFAQQRLWLLEQLDPAANIAYHMPAALRLQGHLDYAALQTTLDRIVARHEVLRTRFALINGEAKQLIAEADCGFTLNQQDLSSLTSIERQVAIKEFIIAEASNPFDLAQGPLIRGQLLYLNENEYILLLTQHHIISDGWSIGVLVHEFSTLYSAFSQGSSDPLPELAIQYSDYAVWQRAWLQGERFERQLAYWRQTLLGAPALLTLPTDRPRPVKQSYASGQVTLSWPPELDAELRTLSQRYGATLFMTLLTGWSVLLARLSGQQDIVVGTPISNRQQQELEPLIGFFVNTLALRVQLFDNPSVGELLTRVKMHALEAYEHQDLPFDKLVEALQPPRNLGHNPVFQVMLALDNTPRDTRLQLPGLHISQLELERKATPFDLSISFTETEQGLSGCLEYAKDLFDAASIQRLAGYLENVFVAMVADENQRVLELPLLSTRESEQILVGFNVTTETCPQDSLIHQLFEQQVELAPESVALRYGDEELSYGELNCRANQLAHHLIKLGLSPDDRVAICVERSLEMVVGLLGILKAGGAYVPLDPNYPIERLNYMLVDSQPMAVLTQSKLLGVLPKVSVPVLPLDIEQQVFPNQMIHNPDAVILGLKPSHLAYVIYTSGSTGQPKGVMNTHSGLSNLASVQAESFNVIAESRVLQFASFSFDASVSEWVMTLCRGASLYLVAREDLLPGEPLTQTLCRHQISHVTLPPSALYFLDAAVLPEALTLIVAGEACSASLASQWTSQYRFFNAYGPSEATVCASIYEYQTQQLDSLPIGRPIANTQIYILDSYNQPVPIGVAGELHIGGAGVARGYLNRPELTAERFIADPFSNKAGARLYKTGD</sequence>
<dbReference type="Gene3D" id="2.30.38.10">
    <property type="entry name" value="Luciferase, Domain 3"/>
    <property type="match status" value="1"/>
</dbReference>
<evidence type="ECO:0000313" key="4">
    <source>
        <dbReference type="Proteomes" id="UP001212996"/>
    </source>
</evidence>
<dbReference type="GO" id="GO:0003824">
    <property type="term" value="F:catalytic activity"/>
    <property type="evidence" value="ECO:0007669"/>
    <property type="project" value="InterPro"/>
</dbReference>
<evidence type="ECO:0000259" key="1">
    <source>
        <dbReference type="Pfam" id="PF00501"/>
    </source>
</evidence>
<dbReference type="Pfam" id="PF00501">
    <property type="entry name" value="AMP-binding"/>
    <property type="match status" value="1"/>
</dbReference>
<feature type="non-terminal residue" evidence="3">
    <location>
        <position position="885"/>
    </location>
</feature>
<dbReference type="PANTHER" id="PTHR45527:SF1">
    <property type="entry name" value="FATTY ACID SYNTHASE"/>
    <property type="match status" value="1"/>
</dbReference>
<dbReference type="Gene3D" id="3.30.559.10">
    <property type="entry name" value="Chloramphenicol acetyltransferase-like domain"/>
    <property type="match status" value="1"/>
</dbReference>
<dbReference type="EMBL" id="JAQMFO010000115">
    <property type="protein sequence ID" value="MDB6375260.1"/>
    <property type="molecule type" value="Genomic_DNA"/>
</dbReference>
<dbReference type="InterPro" id="IPR010071">
    <property type="entry name" value="AA_adenyl_dom"/>
</dbReference>
<dbReference type="RefSeq" id="WP_271868317.1">
    <property type="nucleotide sequence ID" value="NZ_JAQMFO010000115.1"/>
</dbReference>
<dbReference type="Gene3D" id="3.30.559.30">
    <property type="entry name" value="Nonribosomal peptide synthetase, condensation domain"/>
    <property type="match status" value="1"/>
</dbReference>
<gene>
    <name evidence="3" type="ORF">PH362_26140</name>
</gene>
<dbReference type="Gene3D" id="3.40.50.980">
    <property type="match status" value="2"/>
</dbReference>
<name>A0AAW6BUB7_9GAMM</name>
<dbReference type="AlphaFoldDB" id="A0AAW6BUB7"/>
<dbReference type="FunFam" id="3.40.50.12780:FF:000012">
    <property type="entry name" value="Non-ribosomal peptide synthetase"/>
    <property type="match status" value="1"/>
</dbReference>
<evidence type="ECO:0000313" key="3">
    <source>
        <dbReference type="EMBL" id="MDB6375260.1"/>
    </source>
</evidence>
<dbReference type="FunFam" id="3.40.50.980:FF:000001">
    <property type="entry name" value="Non-ribosomal peptide synthetase"/>
    <property type="match status" value="1"/>
</dbReference>
<dbReference type="SUPFAM" id="SSF56801">
    <property type="entry name" value="Acetyl-CoA synthetase-like"/>
    <property type="match status" value="1"/>
</dbReference>
<dbReference type="InterPro" id="IPR000873">
    <property type="entry name" value="AMP-dep_synth/lig_dom"/>
</dbReference>
<comment type="caution">
    <text evidence="3">The sequence shown here is derived from an EMBL/GenBank/DDBJ whole genome shotgun (WGS) entry which is preliminary data.</text>
</comment>
<dbReference type="FunFam" id="3.30.559.10:FF:000012">
    <property type="entry name" value="Non-ribosomal peptide synthetase"/>
    <property type="match status" value="1"/>
</dbReference>
<dbReference type="GO" id="GO:0044550">
    <property type="term" value="P:secondary metabolite biosynthetic process"/>
    <property type="evidence" value="ECO:0007669"/>
    <property type="project" value="TreeGrafter"/>
</dbReference>
<evidence type="ECO:0000259" key="2">
    <source>
        <dbReference type="Pfam" id="PF00668"/>
    </source>
</evidence>
<proteinExistence type="predicted"/>
<feature type="domain" description="Condensation" evidence="2">
    <location>
        <begin position="46"/>
        <end position="493"/>
    </location>
</feature>
<organism evidence="3 4">
    <name type="scientific">Photorhabdus bodei</name>
    <dbReference type="NCBI Taxonomy" id="2029681"/>
    <lineage>
        <taxon>Bacteria</taxon>
        <taxon>Pseudomonadati</taxon>
        <taxon>Pseudomonadota</taxon>
        <taxon>Gammaproteobacteria</taxon>
        <taxon>Enterobacterales</taxon>
        <taxon>Morganellaceae</taxon>
        <taxon>Photorhabdus</taxon>
    </lineage>
</organism>
<dbReference type="InterPro" id="IPR020845">
    <property type="entry name" value="AMP-binding_CS"/>
</dbReference>
<dbReference type="PANTHER" id="PTHR45527">
    <property type="entry name" value="NONRIBOSOMAL PEPTIDE SYNTHETASE"/>
    <property type="match status" value="1"/>
</dbReference>
<feature type="domain" description="AMP-dependent synthetase/ligase" evidence="1">
    <location>
        <begin position="513"/>
        <end position="857"/>
    </location>
</feature>
<dbReference type="SUPFAM" id="SSF52777">
    <property type="entry name" value="CoA-dependent acyltransferases"/>
    <property type="match status" value="2"/>
</dbReference>
<protein>
    <submittedName>
        <fullName evidence="3">Amino acid adenylation domain-containing protein</fullName>
    </submittedName>
</protein>
<accession>A0AAW6BUB7</accession>
<dbReference type="InterPro" id="IPR023213">
    <property type="entry name" value="CAT-like_dom_sf"/>
</dbReference>
<dbReference type="Proteomes" id="UP001212996">
    <property type="component" value="Unassembled WGS sequence"/>
</dbReference>
<reference evidence="3" key="1">
    <citation type="submission" date="2023-01" db="EMBL/GenBank/DDBJ databases">
        <title>Genome sequencing of Photorhabdus bodei 09-20.</title>
        <authorList>
            <person name="Kalindamar S."/>
            <person name="Kumru S."/>
        </authorList>
    </citation>
    <scope>NUCLEOTIDE SEQUENCE</scope>
    <source>
        <strain evidence="3">09-20</strain>
    </source>
</reference>
<dbReference type="InterPro" id="IPR001242">
    <property type="entry name" value="Condensation_dom"/>
</dbReference>
<dbReference type="GO" id="GO:0005829">
    <property type="term" value="C:cytosol"/>
    <property type="evidence" value="ECO:0007669"/>
    <property type="project" value="TreeGrafter"/>
</dbReference>